<proteinExistence type="predicted"/>
<accession>A0A423PX04</accession>
<dbReference type="Gene3D" id="1.10.10.60">
    <property type="entry name" value="Homeodomain-like"/>
    <property type="match status" value="2"/>
</dbReference>
<evidence type="ECO:0000259" key="4">
    <source>
        <dbReference type="PROSITE" id="PS01124"/>
    </source>
</evidence>
<keyword evidence="3" id="KW-0804">Transcription</keyword>
<dbReference type="InterPro" id="IPR018062">
    <property type="entry name" value="HTH_AraC-typ_CS"/>
</dbReference>
<comment type="caution">
    <text evidence="5">The sequence shown here is derived from an EMBL/GenBank/DDBJ whole genome shotgun (WGS) entry which is preliminary data.</text>
</comment>
<dbReference type="PANTHER" id="PTHR46796">
    <property type="entry name" value="HTH-TYPE TRANSCRIPTIONAL ACTIVATOR RHAS-RELATED"/>
    <property type="match status" value="1"/>
</dbReference>
<dbReference type="Proteomes" id="UP000285310">
    <property type="component" value="Unassembled WGS sequence"/>
</dbReference>
<dbReference type="InterPro" id="IPR018060">
    <property type="entry name" value="HTH_AraC"/>
</dbReference>
<dbReference type="Pfam" id="PF12833">
    <property type="entry name" value="HTH_18"/>
    <property type="match status" value="1"/>
</dbReference>
<name>A0A423PX04_9GAMM</name>
<sequence length="267" mass="29624">MPDIDSASQRTRDDYAGDIYLSRCIFDGQVHVHECHQLVVPLNAPMEFETGGVSGRADLSNAVYILKGARHSFNAPTGGSFLVINMDQDYEGLLSSDAQDTSLICLAPHVARFTRYLAHEAEFNREGLLAVARPSLDMLSTMLGRPESKAVSQEKRAERLSTAYGELLDCSTFSSVSTTARRHGFSPANFRRVFREKYGLSPKAAVTRARIDHARSLLEQTDDSVKSIALSFGYENTSSFIDIFERHTGHAPAVYRSKVREQLDRSA</sequence>
<dbReference type="InParanoid" id="A0A423PX04"/>
<dbReference type="GO" id="GO:0043565">
    <property type="term" value="F:sequence-specific DNA binding"/>
    <property type="evidence" value="ECO:0007669"/>
    <property type="project" value="InterPro"/>
</dbReference>
<organism evidence="5 6">
    <name type="scientific">Salinisphaera japonica YTM-1</name>
    <dbReference type="NCBI Taxonomy" id="1209778"/>
    <lineage>
        <taxon>Bacteria</taxon>
        <taxon>Pseudomonadati</taxon>
        <taxon>Pseudomonadota</taxon>
        <taxon>Gammaproteobacteria</taxon>
        <taxon>Salinisphaerales</taxon>
        <taxon>Salinisphaeraceae</taxon>
        <taxon>Salinisphaera</taxon>
    </lineage>
</organism>
<evidence type="ECO:0000256" key="2">
    <source>
        <dbReference type="ARBA" id="ARBA00023125"/>
    </source>
</evidence>
<evidence type="ECO:0000313" key="5">
    <source>
        <dbReference type="EMBL" id="ROO30119.1"/>
    </source>
</evidence>
<evidence type="ECO:0000256" key="1">
    <source>
        <dbReference type="ARBA" id="ARBA00023015"/>
    </source>
</evidence>
<dbReference type="PROSITE" id="PS00041">
    <property type="entry name" value="HTH_ARAC_FAMILY_1"/>
    <property type="match status" value="1"/>
</dbReference>
<keyword evidence="1" id="KW-0805">Transcription regulation</keyword>
<evidence type="ECO:0000256" key="3">
    <source>
        <dbReference type="ARBA" id="ARBA00023163"/>
    </source>
</evidence>
<dbReference type="RefSeq" id="WP_123657542.1">
    <property type="nucleotide sequence ID" value="NZ_AYKG01000012.1"/>
</dbReference>
<keyword evidence="2" id="KW-0238">DNA-binding</keyword>
<dbReference type="PROSITE" id="PS01124">
    <property type="entry name" value="HTH_ARAC_FAMILY_2"/>
    <property type="match status" value="1"/>
</dbReference>
<protein>
    <recommendedName>
        <fullName evidence="4">HTH araC/xylS-type domain-containing protein</fullName>
    </recommendedName>
</protein>
<dbReference type="InterPro" id="IPR050204">
    <property type="entry name" value="AraC_XylS_family_regulators"/>
</dbReference>
<dbReference type="GO" id="GO:0003700">
    <property type="term" value="F:DNA-binding transcription factor activity"/>
    <property type="evidence" value="ECO:0007669"/>
    <property type="project" value="InterPro"/>
</dbReference>
<feature type="domain" description="HTH araC/xylS-type" evidence="4">
    <location>
        <begin position="158"/>
        <end position="258"/>
    </location>
</feature>
<dbReference type="EMBL" id="AYKG01000012">
    <property type="protein sequence ID" value="ROO30119.1"/>
    <property type="molecule type" value="Genomic_DNA"/>
</dbReference>
<dbReference type="OrthoDB" id="5740883at2"/>
<gene>
    <name evidence="5" type="ORF">SAJA_04970</name>
</gene>
<keyword evidence="6" id="KW-1185">Reference proteome</keyword>
<evidence type="ECO:0000313" key="6">
    <source>
        <dbReference type="Proteomes" id="UP000285310"/>
    </source>
</evidence>
<dbReference type="InterPro" id="IPR009057">
    <property type="entry name" value="Homeodomain-like_sf"/>
</dbReference>
<dbReference type="PANTHER" id="PTHR46796:SF6">
    <property type="entry name" value="ARAC SUBFAMILY"/>
    <property type="match status" value="1"/>
</dbReference>
<dbReference type="SMART" id="SM00342">
    <property type="entry name" value="HTH_ARAC"/>
    <property type="match status" value="1"/>
</dbReference>
<reference evidence="5 6" key="1">
    <citation type="submission" date="2013-10" db="EMBL/GenBank/DDBJ databases">
        <title>Salinisphaera japonica YTM-1 Genome Sequencing.</title>
        <authorList>
            <person name="Lai Q."/>
            <person name="Li C."/>
            <person name="Shao Z."/>
        </authorList>
    </citation>
    <scope>NUCLEOTIDE SEQUENCE [LARGE SCALE GENOMIC DNA]</scope>
    <source>
        <strain evidence="5 6">YTM-1</strain>
    </source>
</reference>
<dbReference type="SUPFAM" id="SSF46689">
    <property type="entry name" value="Homeodomain-like"/>
    <property type="match status" value="1"/>
</dbReference>
<dbReference type="AlphaFoldDB" id="A0A423PX04"/>
<dbReference type="FunCoup" id="A0A423PX04">
    <property type="interactions" value="59"/>
</dbReference>